<keyword evidence="6 11" id="KW-0808">Transferase</keyword>
<dbReference type="Ensembl" id="ENSMAMT00000024278.2">
    <property type="protein sequence ID" value="ENSMAMP00000023670.1"/>
    <property type="gene ID" value="ENSMAMG00000015925.2"/>
</dbReference>
<dbReference type="GO" id="GO:0016779">
    <property type="term" value="F:nucleotidyltransferase activity"/>
    <property type="evidence" value="ECO:0007669"/>
    <property type="project" value="UniProtKB-KW"/>
</dbReference>
<proteinExistence type="inferred from homology"/>
<evidence type="ECO:0000256" key="4">
    <source>
        <dbReference type="ARBA" id="ARBA00022656"/>
    </source>
</evidence>
<accession>A0A3Q3SFV2</accession>
<dbReference type="GO" id="GO:0106274">
    <property type="term" value="F:NAD+-protein-arginine ADP-ribosyltransferase activity"/>
    <property type="evidence" value="ECO:0007669"/>
    <property type="project" value="UniProtKB-EC"/>
</dbReference>
<evidence type="ECO:0000256" key="3">
    <source>
        <dbReference type="ARBA" id="ARBA00022525"/>
    </source>
</evidence>
<dbReference type="Proteomes" id="UP000261640">
    <property type="component" value="Unplaced"/>
</dbReference>
<reference evidence="12" key="1">
    <citation type="submission" date="2025-08" db="UniProtKB">
        <authorList>
            <consortium name="Ensembl"/>
        </authorList>
    </citation>
    <scope>IDENTIFICATION</scope>
</reference>
<dbReference type="PANTHER" id="PTHR10339:SF25">
    <property type="entry name" value="SECRETED EXOENZYME S"/>
    <property type="match status" value="1"/>
</dbReference>
<dbReference type="GO" id="GO:0090729">
    <property type="term" value="F:toxin activity"/>
    <property type="evidence" value="ECO:0007669"/>
    <property type="project" value="UniProtKB-KW"/>
</dbReference>
<dbReference type="AlphaFoldDB" id="A0A3Q3SFV2"/>
<keyword evidence="13" id="KW-1185">Reference proteome</keyword>
<keyword evidence="3" id="KW-0964">Secreted</keyword>
<protein>
    <recommendedName>
        <fullName evidence="11">NAD(P)(+)--arginine ADP-ribosyltransferase</fullName>
        <ecNumber evidence="11">2.4.2.31</ecNumber>
    </recommendedName>
    <alternativeName>
        <fullName evidence="11">Mono(ADP-ribosyl)transferase</fullName>
    </alternativeName>
</protein>
<dbReference type="InParanoid" id="A0A3Q3SFV2"/>
<dbReference type="PROSITE" id="PS51996">
    <property type="entry name" value="TR_MART"/>
    <property type="match status" value="1"/>
</dbReference>
<dbReference type="Pfam" id="PF01129">
    <property type="entry name" value="ART"/>
    <property type="match status" value="1"/>
</dbReference>
<evidence type="ECO:0000256" key="6">
    <source>
        <dbReference type="ARBA" id="ARBA00022679"/>
    </source>
</evidence>
<name>A0A3Q3SFV2_9TELE</name>
<dbReference type="SUPFAM" id="SSF56399">
    <property type="entry name" value="ADP-ribosylation"/>
    <property type="match status" value="1"/>
</dbReference>
<dbReference type="GeneTree" id="ENSGT01030000234601"/>
<dbReference type="InterPro" id="IPR000768">
    <property type="entry name" value="ART"/>
</dbReference>
<evidence type="ECO:0000256" key="7">
    <source>
        <dbReference type="ARBA" id="ARBA00022695"/>
    </source>
</evidence>
<keyword evidence="11" id="KW-0520">NAD</keyword>
<dbReference type="GO" id="GO:0003950">
    <property type="term" value="F:NAD+ poly-ADP-ribosyltransferase activity"/>
    <property type="evidence" value="ECO:0007669"/>
    <property type="project" value="TreeGrafter"/>
</dbReference>
<keyword evidence="4" id="KW-0800">Toxin</keyword>
<evidence type="ECO:0000313" key="12">
    <source>
        <dbReference type="Ensembl" id="ENSMAMP00000023670.1"/>
    </source>
</evidence>
<reference evidence="12" key="2">
    <citation type="submission" date="2025-09" db="UniProtKB">
        <authorList>
            <consortium name="Ensembl"/>
        </authorList>
    </citation>
    <scope>IDENTIFICATION</scope>
</reference>
<dbReference type="Gene3D" id="3.90.176.10">
    <property type="entry name" value="Toxin ADP-ribosyltransferase, Chain A, domain 1"/>
    <property type="match status" value="1"/>
</dbReference>
<comment type="subcellular location">
    <subcellularLocation>
        <location evidence="1">Secreted</location>
    </subcellularLocation>
</comment>
<comment type="similarity">
    <text evidence="2 11">Belongs to the Arg-specific ADP-ribosyltransferase family.</text>
</comment>
<dbReference type="GO" id="GO:0005576">
    <property type="term" value="C:extracellular region"/>
    <property type="evidence" value="ECO:0007669"/>
    <property type="project" value="UniProtKB-SubCell"/>
</dbReference>
<organism evidence="12 13">
    <name type="scientific">Mastacembelus armatus</name>
    <name type="common">zig-zag eel</name>
    <dbReference type="NCBI Taxonomy" id="205130"/>
    <lineage>
        <taxon>Eukaryota</taxon>
        <taxon>Metazoa</taxon>
        <taxon>Chordata</taxon>
        <taxon>Craniata</taxon>
        <taxon>Vertebrata</taxon>
        <taxon>Euteleostomi</taxon>
        <taxon>Actinopterygii</taxon>
        <taxon>Neopterygii</taxon>
        <taxon>Teleostei</taxon>
        <taxon>Neoteleostei</taxon>
        <taxon>Acanthomorphata</taxon>
        <taxon>Anabantaria</taxon>
        <taxon>Synbranchiformes</taxon>
        <taxon>Mastacembelidae</taxon>
        <taxon>Mastacembelus</taxon>
    </lineage>
</organism>
<dbReference type="PRINTS" id="PR00970">
    <property type="entry name" value="RIBTRNSFRASE"/>
</dbReference>
<evidence type="ECO:0000256" key="8">
    <source>
        <dbReference type="ARBA" id="ARBA00022857"/>
    </source>
</evidence>
<dbReference type="PANTHER" id="PTHR10339">
    <property type="entry name" value="ADP-RIBOSYLTRANSFERASE"/>
    <property type="match status" value="1"/>
</dbReference>
<dbReference type="EC" id="2.4.2.31" evidence="11"/>
<evidence type="ECO:0000256" key="1">
    <source>
        <dbReference type="ARBA" id="ARBA00004613"/>
    </source>
</evidence>
<keyword evidence="5 11" id="KW-0328">Glycosyltransferase</keyword>
<evidence type="ECO:0000313" key="13">
    <source>
        <dbReference type="Proteomes" id="UP000261640"/>
    </source>
</evidence>
<evidence type="ECO:0000256" key="2">
    <source>
        <dbReference type="ARBA" id="ARBA00009558"/>
    </source>
</evidence>
<keyword evidence="7" id="KW-0548">Nucleotidyltransferase</keyword>
<evidence type="ECO:0000256" key="5">
    <source>
        <dbReference type="ARBA" id="ARBA00022676"/>
    </source>
</evidence>
<keyword evidence="8 11" id="KW-0521">NADP</keyword>
<evidence type="ECO:0000256" key="9">
    <source>
        <dbReference type="ARBA" id="ARBA00023026"/>
    </source>
</evidence>
<evidence type="ECO:0000256" key="10">
    <source>
        <dbReference type="ARBA" id="ARBA00047597"/>
    </source>
</evidence>
<comment type="catalytic activity">
    <reaction evidence="10 11">
        <text>L-arginyl-[protein] + NAD(+) = N(omega)-(ADP-D-ribosyl)-L-arginyl-[protein] + nicotinamide + H(+)</text>
        <dbReference type="Rhea" id="RHEA:19149"/>
        <dbReference type="Rhea" id="RHEA-COMP:10532"/>
        <dbReference type="Rhea" id="RHEA-COMP:15087"/>
        <dbReference type="ChEBI" id="CHEBI:15378"/>
        <dbReference type="ChEBI" id="CHEBI:17154"/>
        <dbReference type="ChEBI" id="CHEBI:29965"/>
        <dbReference type="ChEBI" id="CHEBI:57540"/>
        <dbReference type="ChEBI" id="CHEBI:142554"/>
        <dbReference type="EC" id="2.4.2.31"/>
    </reaction>
</comment>
<sequence>MTCVCYISQTVFLTAVMKGNMLILAPLCLLLLWMLPVDSMGVSGIKGISLNMAEDSVDDMYFGCSEAMMEKVMNHEIVRITSQQFASDMQRENVALTREHQEAICNYTSNTIYKKFNDAVRNDGKNYPSSFQFNTLHFLLTSAIQILNNNNTCYTAYRRTKDRFEGHVNNVIRFGSFASSSLNTTQGLFGHETCFEIKTCSGAYLKPYSCIPSEEEVLIPPYEIFKITKKVMGKNKIEGLHDCKRVYILETAGIKSTLNCKAVRR</sequence>
<keyword evidence="9" id="KW-0843">Virulence</keyword>
<evidence type="ECO:0000256" key="11">
    <source>
        <dbReference type="RuleBase" id="RU361228"/>
    </source>
</evidence>
<dbReference type="InterPro" id="IPR050999">
    <property type="entry name" value="ADP-ribosyltransferase_ARG"/>
</dbReference>